<evidence type="ECO:0000256" key="2">
    <source>
        <dbReference type="ARBA" id="ARBA00022771"/>
    </source>
</evidence>
<dbReference type="STRING" id="46835.A0A504YG35"/>
<keyword evidence="1" id="KW-0479">Metal-binding</keyword>
<dbReference type="GO" id="GO:0006511">
    <property type="term" value="P:ubiquitin-dependent protein catabolic process"/>
    <property type="evidence" value="ECO:0007669"/>
    <property type="project" value="TreeGrafter"/>
</dbReference>
<dbReference type="PROSITE" id="PS50089">
    <property type="entry name" value="ZF_RING_2"/>
    <property type="match status" value="1"/>
</dbReference>
<accession>A0A504YG35</accession>
<dbReference type="GO" id="GO:0008270">
    <property type="term" value="F:zinc ion binding"/>
    <property type="evidence" value="ECO:0007669"/>
    <property type="project" value="UniProtKB-KW"/>
</dbReference>
<evidence type="ECO:0000313" key="7">
    <source>
        <dbReference type="EMBL" id="TPP59355.1"/>
    </source>
</evidence>
<name>A0A504YG35_FASGI</name>
<feature type="region of interest" description="Disordered" evidence="5">
    <location>
        <begin position="81"/>
        <end position="108"/>
    </location>
</feature>
<evidence type="ECO:0000313" key="8">
    <source>
        <dbReference type="Proteomes" id="UP000316759"/>
    </source>
</evidence>
<dbReference type="Gene3D" id="3.30.40.10">
    <property type="entry name" value="Zinc/RING finger domain, C3HC4 (zinc finger)"/>
    <property type="match status" value="1"/>
</dbReference>
<dbReference type="EMBL" id="SUNJ01010833">
    <property type="protein sequence ID" value="TPP59355.1"/>
    <property type="molecule type" value="Genomic_DNA"/>
</dbReference>
<dbReference type="PANTHER" id="PTHR45931:SF3">
    <property type="entry name" value="RING ZINC FINGER-CONTAINING PROTEIN"/>
    <property type="match status" value="1"/>
</dbReference>
<keyword evidence="2 4" id="KW-0863">Zinc-finger</keyword>
<evidence type="ECO:0000256" key="4">
    <source>
        <dbReference type="PROSITE-ProRule" id="PRU00175"/>
    </source>
</evidence>
<keyword evidence="8" id="KW-1185">Reference proteome</keyword>
<feature type="compositionally biased region" description="Basic and acidic residues" evidence="5">
    <location>
        <begin position="97"/>
        <end position="106"/>
    </location>
</feature>
<comment type="caution">
    <text evidence="7">The sequence shown here is derived from an EMBL/GenBank/DDBJ whole genome shotgun (WGS) entry which is preliminary data.</text>
</comment>
<dbReference type="GO" id="GO:0061630">
    <property type="term" value="F:ubiquitin protein ligase activity"/>
    <property type="evidence" value="ECO:0007669"/>
    <property type="project" value="TreeGrafter"/>
</dbReference>
<dbReference type="GO" id="GO:0005634">
    <property type="term" value="C:nucleus"/>
    <property type="evidence" value="ECO:0007669"/>
    <property type="project" value="TreeGrafter"/>
</dbReference>
<dbReference type="InterPro" id="IPR013083">
    <property type="entry name" value="Znf_RING/FYVE/PHD"/>
</dbReference>
<dbReference type="AlphaFoldDB" id="A0A504YG35"/>
<evidence type="ECO:0000259" key="6">
    <source>
        <dbReference type="PROSITE" id="PS50089"/>
    </source>
</evidence>
<feature type="domain" description="RING-type" evidence="6">
    <location>
        <begin position="200"/>
        <end position="230"/>
    </location>
</feature>
<dbReference type="Pfam" id="PF13639">
    <property type="entry name" value="zf-RING_2"/>
    <property type="match status" value="1"/>
</dbReference>
<dbReference type="PANTHER" id="PTHR45931">
    <property type="entry name" value="SI:CH211-59O9.10"/>
    <property type="match status" value="1"/>
</dbReference>
<evidence type="ECO:0000256" key="3">
    <source>
        <dbReference type="ARBA" id="ARBA00022833"/>
    </source>
</evidence>
<organism evidence="7 8">
    <name type="scientific">Fasciola gigantica</name>
    <name type="common">Giant liver fluke</name>
    <dbReference type="NCBI Taxonomy" id="46835"/>
    <lineage>
        <taxon>Eukaryota</taxon>
        <taxon>Metazoa</taxon>
        <taxon>Spiralia</taxon>
        <taxon>Lophotrochozoa</taxon>
        <taxon>Platyhelminthes</taxon>
        <taxon>Trematoda</taxon>
        <taxon>Digenea</taxon>
        <taxon>Plagiorchiida</taxon>
        <taxon>Echinostomata</taxon>
        <taxon>Echinostomatoidea</taxon>
        <taxon>Fasciolidae</taxon>
        <taxon>Fasciola</taxon>
    </lineage>
</organism>
<dbReference type="OrthoDB" id="8062037at2759"/>
<gene>
    <name evidence="7" type="ORF">FGIG_09132</name>
</gene>
<dbReference type="Proteomes" id="UP000316759">
    <property type="component" value="Unassembled WGS sequence"/>
</dbReference>
<proteinExistence type="predicted"/>
<dbReference type="InterPro" id="IPR001841">
    <property type="entry name" value="Znf_RING"/>
</dbReference>
<keyword evidence="3" id="KW-0862">Zinc</keyword>
<evidence type="ECO:0000256" key="1">
    <source>
        <dbReference type="ARBA" id="ARBA00022723"/>
    </source>
</evidence>
<sequence length="249" mass="28220">MATSSMSPNYYCHVCETEVEPNLQDFTCSLCHSGFIEEVTLENTASRAQEAAAGAFDIFRYAFGPQLLFTEEPDEDEIMAEEDIVPPRSRRHSGARRRGDGSRSGRETFTLRIPSPQSLVSTRVRVATPDNPFLLHVLSGVDALQHDIRNYAWNTDMLDNLITFLMNQLQVGPPPATDAAIAALPVLDMTEELISRHKACSICFEDFQVSERCTRLPCQHVYHTTCVNTWLKQVSDFKFQGLWVHWYKT</sequence>
<reference evidence="7 8" key="1">
    <citation type="submission" date="2019-04" db="EMBL/GenBank/DDBJ databases">
        <title>Annotation for the trematode Fasciola gigantica.</title>
        <authorList>
            <person name="Choi Y.-J."/>
        </authorList>
    </citation>
    <scope>NUCLEOTIDE SEQUENCE [LARGE SCALE GENOMIC DNA]</scope>
    <source>
        <strain evidence="7">Uganda_cow_1</strain>
    </source>
</reference>
<evidence type="ECO:0000256" key="5">
    <source>
        <dbReference type="SAM" id="MobiDB-lite"/>
    </source>
</evidence>
<protein>
    <submittedName>
        <fullName evidence="7">Heavy metal transport/detoxification protein domain-containing protein</fullName>
    </submittedName>
</protein>
<dbReference type="InterPro" id="IPR051834">
    <property type="entry name" value="RING_finger_E3_ligase"/>
</dbReference>
<dbReference type="SUPFAM" id="SSF57850">
    <property type="entry name" value="RING/U-box"/>
    <property type="match status" value="1"/>
</dbReference>